<protein>
    <recommendedName>
        <fullName evidence="4">Ubiquinone biosynthesis protein UbiJ</fullName>
    </recommendedName>
</protein>
<dbReference type="Proteomes" id="UP001589700">
    <property type="component" value="Unassembled WGS sequence"/>
</dbReference>
<name>A0ABV5JR00_9ACTN</name>
<organism evidence="2 3">
    <name type="scientific">Dietzia aerolata</name>
    <dbReference type="NCBI Taxonomy" id="595984"/>
    <lineage>
        <taxon>Bacteria</taxon>
        <taxon>Bacillati</taxon>
        <taxon>Actinomycetota</taxon>
        <taxon>Actinomycetes</taxon>
        <taxon>Mycobacteriales</taxon>
        <taxon>Dietziaceae</taxon>
        <taxon>Dietzia</taxon>
    </lineage>
</organism>
<evidence type="ECO:0000313" key="3">
    <source>
        <dbReference type="Proteomes" id="UP001589700"/>
    </source>
</evidence>
<feature type="region of interest" description="Disordered" evidence="1">
    <location>
        <begin position="1"/>
        <end position="28"/>
    </location>
</feature>
<gene>
    <name evidence="2" type="ORF">ACFFVD_09790</name>
</gene>
<evidence type="ECO:0000256" key="1">
    <source>
        <dbReference type="SAM" id="MobiDB-lite"/>
    </source>
</evidence>
<sequence>MARSPRSMSAPGGVPRSRSEPRPPARGRAAAATYLRAHLYGAALGRTLLDRCISAVDPADRDRIRPLRAQFDMEIATARHLLARISPLGTPGRRLVRVTTAVTFAALPAGPLLREPLTRLGLLESLRTLVVAKRSMWELLAGSWVADGVHSGAVRVPDDDDNDDDTVHPDDTRGLLLGLADQARRQEDLLEELRRHYGLEVFG</sequence>
<dbReference type="RefSeq" id="WP_241729663.1">
    <property type="nucleotide sequence ID" value="NZ_JAALDM010000023.1"/>
</dbReference>
<evidence type="ECO:0000313" key="2">
    <source>
        <dbReference type="EMBL" id="MFB9260096.1"/>
    </source>
</evidence>
<reference evidence="2 3" key="1">
    <citation type="submission" date="2024-09" db="EMBL/GenBank/DDBJ databases">
        <authorList>
            <person name="Sun Q."/>
            <person name="Mori K."/>
        </authorList>
    </citation>
    <scope>NUCLEOTIDE SEQUENCE [LARGE SCALE GENOMIC DNA]</scope>
    <source>
        <strain evidence="2 3">CCM 7659</strain>
    </source>
</reference>
<dbReference type="EMBL" id="JBHMDY010000004">
    <property type="protein sequence ID" value="MFB9260096.1"/>
    <property type="molecule type" value="Genomic_DNA"/>
</dbReference>
<comment type="caution">
    <text evidence="2">The sequence shown here is derived from an EMBL/GenBank/DDBJ whole genome shotgun (WGS) entry which is preliminary data.</text>
</comment>
<evidence type="ECO:0008006" key="4">
    <source>
        <dbReference type="Google" id="ProtNLM"/>
    </source>
</evidence>
<accession>A0ABV5JR00</accession>
<keyword evidence="3" id="KW-1185">Reference proteome</keyword>
<proteinExistence type="predicted"/>